<dbReference type="Proteomes" id="UP000046393">
    <property type="component" value="Unplaced"/>
</dbReference>
<keyword evidence="1" id="KW-0812">Transmembrane</keyword>
<evidence type="ECO:0000313" key="2">
    <source>
        <dbReference type="Proteomes" id="UP000046393"/>
    </source>
</evidence>
<protein>
    <submittedName>
        <fullName evidence="3">G_PROTEIN_RECEP_F3_4 domain-containing protein</fullName>
    </submittedName>
</protein>
<keyword evidence="1" id="KW-1133">Transmembrane helix</keyword>
<sequence>MLLPIILLIAGLGNLTAAIWLFIRIGTFTNLILVLLSVGFTLSIIFIMICIIRPKSIMERPGFIKRLFARQVLSRRRKNNESHCLNPENAEIIMRNLRGIPYLIQAIQYSMETTCFSDNSNNVLRTAVIHTAPACRNVLEANGDDPVELTPTPQRPIGFEELWTPVNSSLWNNVQLNLSLSSGDSEFSVCFFT</sequence>
<accession>A0A0N5AC53</accession>
<dbReference type="AlphaFoldDB" id="A0A0N5AC53"/>
<evidence type="ECO:0000256" key="1">
    <source>
        <dbReference type="SAM" id="Phobius"/>
    </source>
</evidence>
<dbReference type="WBParaSite" id="SMUV_0000172901-mRNA-1">
    <property type="protein sequence ID" value="SMUV_0000172901-mRNA-1"/>
    <property type="gene ID" value="SMUV_0000172901"/>
</dbReference>
<keyword evidence="1" id="KW-0472">Membrane</keyword>
<feature type="transmembrane region" description="Helical" evidence="1">
    <location>
        <begin position="28"/>
        <end position="52"/>
    </location>
</feature>
<keyword evidence="2" id="KW-1185">Reference proteome</keyword>
<name>A0A0N5AC53_9BILA</name>
<reference evidence="3" key="1">
    <citation type="submission" date="2017-02" db="UniProtKB">
        <authorList>
            <consortium name="WormBaseParasite"/>
        </authorList>
    </citation>
    <scope>IDENTIFICATION</scope>
</reference>
<evidence type="ECO:0000313" key="3">
    <source>
        <dbReference type="WBParaSite" id="SMUV_0000172901-mRNA-1"/>
    </source>
</evidence>
<proteinExistence type="predicted"/>
<organism evidence="2 3">
    <name type="scientific">Syphacia muris</name>
    <dbReference type="NCBI Taxonomy" id="451379"/>
    <lineage>
        <taxon>Eukaryota</taxon>
        <taxon>Metazoa</taxon>
        <taxon>Ecdysozoa</taxon>
        <taxon>Nematoda</taxon>
        <taxon>Chromadorea</taxon>
        <taxon>Rhabditida</taxon>
        <taxon>Spirurina</taxon>
        <taxon>Oxyuridomorpha</taxon>
        <taxon>Oxyuroidea</taxon>
        <taxon>Oxyuridae</taxon>
        <taxon>Syphacia</taxon>
    </lineage>
</organism>